<dbReference type="PANTHER" id="PTHR31299:SF0">
    <property type="entry name" value="ESTERASE, PUTATIVE (AFU_ORTHOLOGUE AFUA_1G05850)-RELATED"/>
    <property type="match status" value="1"/>
</dbReference>
<dbReference type="EMBL" id="FOSW01000002">
    <property type="protein sequence ID" value="SFK54958.1"/>
    <property type="molecule type" value="Genomic_DNA"/>
</dbReference>
<dbReference type="AlphaFoldDB" id="A0A1I4AEW8"/>
<dbReference type="STRING" id="504800.SAMN04488085_102207"/>
<evidence type="ECO:0000313" key="2">
    <source>
        <dbReference type="EMBL" id="SFK54958.1"/>
    </source>
</evidence>
<feature type="domain" description="Phosphoribosyltransferase" evidence="1">
    <location>
        <begin position="12"/>
        <end position="171"/>
    </location>
</feature>
<dbReference type="InParanoid" id="A0A1I4AEW8"/>
<dbReference type="Gene3D" id="3.30.1310.20">
    <property type="entry name" value="PRTase-like"/>
    <property type="match status" value="1"/>
</dbReference>
<dbReference type="OrthoDB" id="9810066at2"/>
<dbReference type="Gene3D" id="3.30.1870.10">
    <property type="entry name" value="EreA-like, domain 2"/>
    <property type="match status" value="1"/>
</dbReference>
<organism evidence="2 3">
    <name type="scientific">Geodermatophilus ruber</name>
    <dbReference type="NCBI Taxonomy" id="504800"/>
    <lineage>
        <taxon>Bacteria</taxon>
        <taxon>Bacillati</taxon>
        <taxon>Actinomycetota</taxon>
        <taxon>Actinomycetes</taxon>
        <taxon>Geodermatophilales</taxon>
        <taxon>Geodermatophilaceae</taxon>
        <taxon>Geodermatophilus</taxon>
    </lineage>
</organism>
<gene>
    <name evidence="2" type="ORF">SAMN04488085_102207</name>
</gene>
<evidence type="ECO:0000259" key="1">
    <source>
        <dbReference type="Pfam" id="PF00156"/>
    </source>
</evidence>
<dbReference type="SUPFAM" id="SSF159501">
    <property type="entry name" value="EreA/ChaN-like"/>
    <property type="match status" value="1"/>
</dbReference>
<dbReference type="SUPFAM" id="SSF53271">
    <property type="entry name" value="PRTase-like"/>
    <property type="match status" value="1"/>
</dbReference>
<accession>A0A1I4AEW8</accession>
<dbReference type="CDD" id="cd14728">
    <property type="entry name" value="Ere-like"/>
    <property type="match status" value="1"/>
</dbReference>
<dbReference type="InterPro" id="IPR000836">
    <property type="entry name" value="PRTase_dom"/>
</dbReference>
<dbReference type="PANTHER" id="PTHR31299">
    <property type="entry name" value="ESTERASE, PUTATIVE (AFU_ORTHOLOGUE AFUA_1G05850)-RELATED"/>
    <property type="match status" value="1"/>
</dbReference>
<dbReference type="Pfam" id="PF05139">
    <property type="entry name" value="Erythro_esteras"/>
    <property type="match status" value="1"/>
</dbReference>
<protein>
    <submittedName>
        <fullName evidence="2">Erythromycin esterase homolog</fullName>
    </submittedName>
</protein>
<evidence type="ECO:0000313" key="3">
    <source>
        <dbReference type="Proteomes" id="UP000199152"/>
    </source>
</evidence>
<dbReference type="InterPro" id="IPR052036">
    <property type="entry name" value="Hydrolase/PRTase-associated"/>
</dbReference>
<dbReference type="Gene3D" id="3.40.1660.10">
    <property type="entry name" value="EreA-like (biosynthetic domain)"/>
    <property type="match status" value="1"/>
</dbReference>
<name>A0A1I4AEW8_9ACTN</name>
<dbReference type="Gene3D" id="1.20.1440.30">
    <property type="entry name" value="Biosynthetic Protein domain"/>
    <property type="match status" value="1"/>
</dbReference>
<keyword evidence="3" id="KW-1185">Reference proteome</keyword>
<dbReference type="GO" id="GO:0046677">
    <property type="term" value="P:response to antibiotic"/>
    <property type="evidence" value="ECO:0007669"/>
    <property type="project" value="InterPro"/>
</dbReference>
<dbReference type="Gene3D" id="3.40.50.2020">
    <property type="match status" value="1"/>
</dbReference>
<proteinExistence type="predicted"/>
<dbReference type="RefSeq" id="WP_091321410.1">
    <property type="nucleotide sequence ID" value="NZ_FOSW01000002.1"/>
</dbReference>
<dbReference type="Proteomes" id="UP000199152">
    <property type="component" value="Unassembled WGS sequence"/>
</dbReference>
<reference evidence="2 3" key="1">
    <citation type="submission" date="2016-10" db="EMBL/GenBank/DDBJ databases">
        <authorList>
            <person name="de Groot N.N."/>
        </authorList>
    </citation>
    <scope>NUCLEOTIDE SEQUENCE [LARGE SCALE GENOMIC DNA]</scope>
    <source>
        <strain evidence="2 3">DSM 45317</strain>
    </source>
</reference>
<dbReference type="CDD" id="cd06223">
    <property type="entry name" value="PRTases_typeI"/>
    <property type="match status" value="1"/>
</dbReference>
<sequence length="669" mass="73842">MADRVFRDRRDAGRVLARLLENYRDQPDVLVLALPRGGVPVGFEIARALGAPLDVFVVRKLGVPGREEMAMGAIAGGGVVVINDDVVRGLRIPSEVLQQVAGQEGRELLRREVVYREGRPPPEVEGRTVILVDDGLATGASMRAAIEALHARSAGPVVVAVPAAPESTCRELDLMVDQVVCATTPSPFHAVGESYWDFTQTTDEEVRDLLRAAATAPAGAAGAPGPTEAALIRALALPVEDGVPATETLLSLVGDAQLVLIGEASHGTHDFYAARAVMTRRLIEEKGFTAVAAEADWPDAYRVNRYVRGRSEDADAEEALRDFERFPTWMWRNTAVLDFVGWLREHNDRVGDERAQAGFYGLDLYSLRRSMQEVIAYLESVDPAAAARARERYSCFDHYAGDDGQSYGYAAAYGAGESCEQRAVEQLLEMQRLAAERARGDGLLAEDEAFHAQLNALVVRDAEQYYRTMFGGRVSSWNLRDTHMMDTLDALTAHLSRRRGEPAKVVVWAHNSHVGDARATEARMRGELTIGQLARERHPDACRLFGFTTYTGTVTAADDWGAPADRKWVRPALPDSVEELFHDTGEKGFLVAFDRAPPAVDVLDAARLERAIGVIYRPDTERQSHYFRCRVAHQFDAVIHIDETRALEPLERTARWERGELPETYPFAV</sequence>
<dbReference type="Pfam" id="PF00156">
    <property type="entry name" value="Pribosyltran"/>
    <property type="match status" value="1"/>
</dbReference>
<dbReference type="InterPro" id="IPR029057">
    <property type="entry name" value="PRTase-like"/>
</dbReference>
<dbReference type="InterPro" id="IPR007815">
    <property type="entry name" value="Emycin_Estase"/>
</dbReference>